<comment type="caution">
    <text evidence="1">The sequence shown here is derived from an EMBL/GenBank/DDBJ whole genome shotgun (WGS) entry which is preliminary data.</text>
</comment>
<dbReference type="RefSeq" id="WP_114332990.1">
    <property type="nucleotide sequence ID" value="NZ_QMDL01000001.1"/>
</dbReference>
<dbReference type="CDD" id="cd12870">
    <property type="entry name" value="MqsA"/>
    <property type="match status" value="1"/>
</dbReference>
<evidence type="ECO:0008006" key="3">
    <source>
        <dbReference type="Google" id="ProtNLM"/>
    </source>
</evidence>
<protein>
    <recommendedName>
        <fullName evidence="3">Type II toxin-antitoxin system MqsA family antitoxin</fullName>
    </recommendedName>
</protein>
<dbReference type="EMBL" id="QMDL01000001">
    <property type="protein sequence ID" value="RMJ05461.1"/>
    <property type="molecule type" value="Genomic_DNA"/>
</dbReference>
<name>A0A3M2RJF5_9GAMM</name>
<dbReference type="Gene3D" id="3.10.20.860">
    <property type="match status" value="1"/>
</dbReference>
<sequence>MNCSICKSGETHPGTTTVTLTRGEATIVVKNVPADVCDNCGEYYLDDATSAKILSLAEEAIKQNHEVEVIQFAA</sequence>
<reference evidence="1 2" key="1">
    <citation type="submission" date="2018-08" db="EMBL/GenBank/DDBJ databases">
        <title>Whole Genome Sequence of the Moderate Halophilic Marine Bacterium Marinobacter litoralis Sw-45.</title>
        <authorList>
            <person name="Musa H."/>
        </authorList>
    </citation>
    <scope>NUCLEOTIDE SEQUENCE [LARGE SCALE GENOMIC DNA]</scope>
    <source>
        <strain evidence="1 2">Sw-45</strain>
    </source>
</reference>
<dbReference type="OrthoDB" id="9812340at2"/>
<dbReference type="NCBIfam" id="TIGR03831">
    <property type="entry name" value="YgiT_finger"/>
    <property type="match status" value="1"/>
</dbReference>
<accession>A0A3M2RJF5</accession>
<evidence type="ECO:0000313" key="1">
    <source>
        <dbReference type="EMBL" id="RMJ05461.1"/>
    </source>
</evidence>
<dbReference type="AlphaFoldDB" id="A0A3M2RJF5"/>
<evidence type="ECO:0000313" key="2">
    <source>
        <dbReference type="Proteomes" id="UP000265903"/>
    </source>
</evidence>
<proteinExistence type="predicted"/>
<dbReference type="Proteomes" id="UP000265903">
    <property type="component" value="Unassembled WGS sequence"/>
</dbReference>
<gene>
    <name evidence="1" type="ORF">DOQ08_00131</name>
</gene>
<dbReference type="Pfam" id="PF15731">
    <property type="entry name" value="MqsA_antitoxin"/>
    <property type="match status" value="1"/>
</dbReference>
<dbReference type="InterPro" id="IPR032758">
    <property type="entry name" value="MqsA/HigA-2"/>
</dbReference>
<keyword evidence="2" id="KW-1185">Reference proteome</keyword>
<organism evidence="1 2">
    <name type="scientific">Marinobacter litoralis</name>
    <dbReference type="NCBI Taxonomy" id="187981"/>
    <lineage>
        <taxon>Bacteria</taxon>
        <taxon>Pseudomonadati</taxon>
        <taxon>Pseudomonadota</taxon>
        <taxon>Gammaproteobacteria</taxon>
        <taxon>Pseudomonadales</taxon>
        <taxon>Marinobacteraceae</taxon>
        <taxon>Marinobacter</taxon>
    </lineage>
</organism>
<dbReference type="InterPro" id="IPR022453">
    <property type="entry name" value="Znf_MqsA-type"/>
</dbReference>